<evidence type="ECO:0000256" key="1">
    <source>
        <dbReference type="SAM" id="MobiDB-lite"/>
    </source>
</evidence>
<feature type="region of interest" description="Disordered" evidence="1">
    <location>
        <begin position="24"/>
        <end position="73"/>
    </location>
</feature>
<evidence type="ECO:0000259" key="4">
    <source>
        <dbReference type="Pfam" id="PF17148"/>
    </source>
</evidence>
<organism evidence="7 8">
    <name type="scientific">Pseudogemmatithrix spongiicola</name>
    <dbReference type="NCBI Taxonomy" id="3062599"/>
    <lineage>
        <taxon>Bacteria</taxon>
        <taxon>Pseudomonadati</taxon>
        <taxon>Gemmatimonadota</taxon>
        <taxon>Gemmatimonadia</taxon>
        <taxon>Gemmatimonadales</taxon>
        <taxon>Gemmatimonadaceae</taxon>
        <taxon>Pseudogemmatithrix</taxon>
    </lineage>
</organism>
<feature type="chain" id="PRO_5041265117" evidence="2">
    <location>
        <begin position="26"/>
        <end position="864"/>
    </location>
</feature>
<dbReference type="PANTHER" id="PTHR38478">
    <property type="entry name" value="PEPTIDASE M1A AND M12B"/>
    <property type="match status" value="1"/>
</dbReference>
<dbReference type="Proteomes" id="UP001229955">
    <property type="component" value="Chromosome"/>
</dbReference>
<feature type="signal peptide" evidence="2">
    <location>
        <begin position="1"/>
        <end position="25"/>
    </location>
</feature>
<keyword evidence="8" id="KW-1185">Reference proteome</keyword>
<evidence type="ECO:0000313" key="6">
    <source>
        <dbReference type="EMBL" id="WKW12625.1"/>
    </source>
</evidence>
<dbReference type="InterPro" id="IPR033428">
    <property type="entry name" value="DUF5118"/>
</dbReference>
<reference evidence="7" key="1">
    <citation type="submission" date="2023-07" db="EMBL/GenBank/DDBJ databases">
        <authorList>
            <person name="Haufschild T."/>
            <person name="Kallscheuer N."/>
            <person name="Hammer J."/>
            <person name="Kohn T."/>
            <person name="Kabuu M."/>
            <person name="Jogler M."/>
            <person name="Wohfarth N."/>
            <person name="Heuer A."/>
            <person name="Rohde M."/>
            <person name="van Teeseling M.C.F."/>
            <person name="Jogler C."/>
        </authorList>
    </citation>
    <scope>NUCLEOTIDE SEQUENCE</scope>
    <source>
        <strain evidence="6">Strain 138</strain>
        <strain evidence="7">Strain 318</strain>
    </source>
</reference>
<dbReference type="PROSITE" id="PS51257">
    <property type="entry name" value="PROKAR_LIPOPROTEIN"/>
    <property type="match status" value="1"/>
</dbReference>
<feature type="domain" description="EcxA zinc-binding" evidence="3">
    <location>
        <begin position="453"/>
        <end position="764"/>
    </location>
</feature>
<dbReference type="Pfam" id="PF17148">
    <property type="entry name" value="DUF5117"/>
    <property type="match status" value="1"/>
</dbReference>
<keyword evidence="7" id="KW-0482">Metalloprotease</keyword>
<dbReference type="RefSeq" id="WP_367885505.1">
    <property type="nucleotide sequence ID" value="NZ_CP130612.1"/>
</dbReference>
<accession>A0AA49K0I7</accession>
<dbReference type="Gene3D" id="3.40.390.10">
    <property type="entry name" value="Collagenase (Catalytic Domain)"/>
    <property type="match status" value="1"/>
</dbReference>
<dbReference type="EMBL" id="CP130613">
    <property type="protein sequence ID" value="WKW15532.1"/>
    <property type="molecule type" value="Genomic_DNA"/>
</dbReference>
<feature type="domain" description="DUF5118" evidence="5">
    <location>
        <begin position="71"/>
        <end position="119"/>
    </location>
</feature>
<accession>A0AA49JV14</accession>
<dbReference type="AlphaFoldDB" id="A0AA49K0I7"/>
<evidence type="ECO:0000259" key="3">
    <source>
        <dbReference type="Pfam" id="PF16313"/>
    </source>
</evidence>
<proteinExistence type="predicted"/>
<dbReference type="InterPro" id="IPR033413">
    <property type="entry name" value="DUF5117"/>
</dbReference>
<dbReference type="PANTHER" id="PTHR38478:SF1">
    <property type="entry name" value="ZINC DEPENDENT METALLOPROTEASE DOMAIN LIPOPROTEIN"/>
    <property type="match status" value="1"/>
</dbReference>
<dbReference type="EMBL" id="CP130612">
    <property type="protein sequence ID" value="WKW12625.1"/>
    <property type="molecule type" value="Genomic_DNA"/>
</dbReference>
<keyword evidence="2" id="KW-0732">Signal</keyword>
<keyword evidence="7" id="KW-0645">Protease</keyword>
<feature type="compositionally biased region" description="Gly residues" evidence="1">
    <location>
        <begin position="56"/>
        <end position="66"/>
    </location>
</feature>
<dbReference type="Pfam" id="PF17162">
    <property type="entry name" value="DUF5118"/>
    <property type="match status" value="1"/>
</dbReference>
<evidence type="ECO:0000313" key="8">
    <source>
        <dbReference type="Proteomes" id="UP001229955"/>
    </source>
</evidence>
<feature type="region of interest" description="Disordered" evidence="1">
    <location>
        <begin position="795"/>
        <end position="818"/>
    </location>
</feature>
<keyword evidence="7" id="KW-0378">Hydrolase</keyword>
<dbReference type="KEGG" id="pspc:Strain318_001921"/>
<feature type="domain" description="DUF5117" evidence="4">
    <location>
        <begin position="129"/>
        <end position="323"/>
    </location>
</feature>
<protein>
    <submittedName>
        <fullName evidence="7">Zinc-dependent metalloprotease</fullName>
    </submittedName>
</protein>
<dbReference type="GO" id="GO:0008237">
    <property type="term" value="F:metallopeptidase activity"/>
    <property type="evidence" value="ECO:0007669"/>
    <property type="project" value="UniProtKB-KW"/>
</dbReference>
<gene>
    <name evidence="6" type="ORF">Strain138_001922</name>
    <name evidence="7" type="ORF">Strain318_001921</name>
</gene>
<sequence>MRFTRPLFVSAGLALAAVSCTPAAATTPAPTPTPARTAPAQPGPSNGAAQGAAQGAQGGAQGGGGQQDPQPRPYAQVIRGDVKTRDGLFKTHMIGANQLYYEIPARELGKEMLLVTRAAFNTNSEGYGGDEVSEGVVRWERRGNRVLLRRVQYGIIADPADPIADAVARSNYDAILAAFPVAAFGPDSAVVIDVSRLFTNPPNEMSIVQQSRGQVDATRSFLEKVASFPTNVEVDAVLTVNAPPGGGFNPFTGQPVVAAPGTPTITKSFVVHWSMVKLPETPMRPRLLDSRVGYFHSNRIDYSRPEQRAQNRAYISRWRLEKKDPNAAISEPVKPITYYVDPATPEWLVPWVKAGIEEWQPAFEAAGFRRGIVAADAPSPEQDPDWSPDDARYSVIRWLASTTENAQGPSIVDPRSGEIIEADVRMYHNIMNLQTWWYWTQVGPLDPRAARLPLPDSLQGRLVQFVVAHEVGHTLGLPHNQVASAMYPADSVRSRTWVEKMGHSPTIMDYARFNYVAQPEDNLPLHTLIPQVGPYDLFSIKWGYSVFPGTTNADDERPALDALARQQDTVPWFRYGVGDDFGAIPYTAYTEAVGDQDAIKSTELGIRNLKRLVPMLLPATTQPLEDVSFTKEGYGRILSQFTQEVRHVAAIVGSSDGQEKYGSQPGARFTPIPRERQRAAVQFIQQQVFATPTWMLDPAILRRLEPEGSVARINAMQRGILGFMMDDNRMARLVEYEALPGTVRPYPLSEFLADMRTGIWSELGAGSVRVDAYRRGLQRIYLEAVAAKLNANPSTAQRVSASGAGGTPVSRAAARPSTDAKSLLRMELRSLDAALAAALPKAGDAATRAHIQDARWQIDQLLNP</sequence>
<name>A0AA49K0I7_9BACT</name>
<dbReference type="InterPro" id="IPR032534">
    <property type="entry name" value="EcxA_zinc-bd"/>
</dbReference>
<dbReference type="InterPro" id="IPR034032">
    <property type="entry name" value="Zn_MMP-like_bac"/>
</dbReference>
<dbReference type="CDD" id="cd04276">
    <property type="entry name" value="ZnMc_MMP_like_2"/>
    <property type="match status" value="1"/>
</dbReference>
<feature type="compositionally biased region" description="Low complexity" evidence="1">
    <location>
        <begin position="24"/>
        <end position="55"/>
    </location>
</feature>
<dbReference type="InterPro" id="IPR024079">
    <property type="entry name" value="MetalloPept_cat_dom_sf"/>
</dbReference>
<dbReference type="Pfam" id="PF16313">
    <property type="entry name" value="DUF4953"/>
    <property type="match status" value="1"/>
</dbReference>
<evidence type="ECO:0000259" key="5">
    <source>
        <dbReference type="Pfam" id="PF17162"/>
    </source>
</evidence>
<evidence type="ECO:0000313" key="7">
    <source>
        <dbReference type="EMBL" id="WKW15532.1"/>
    </source>
</evidence>
<evidence type="ECO:0000256" key="2">
    <source>
        <dbReference type="SAM" id="SignalP"/>
    </source>
</evidence>
<dbReference type="SUPFAM" id="SSF55486">
    <property type="entry name" value="Metalloproteases ('zincins'), catalytic domain"/>
    <property type="match status" value="1"/>
</dbReference>